<feature type="domain" description="Putative beta-lactamase-inhibitor-like PepSY-like" evidence="2">
    <location>
        <begin position="62"/>
        <end position="142"/>
    </location>
</feature>
<feature type="chain" id="PRO_5045597498" evidence="1">
    <location>
        <begin position="23"/>
        <end position="145"/>
    </location>
</feature>
<dbReference type="Pfam" id="PF11396">
    <property type="entry name" value="PepSY_like"/>
    <property type="match status" value="1"/>
</dbReference>
<proteinExistence type="predicted"/>
<gene>
    <name evidence="3" type="ORF">H9628_07355</name>
</gene>
<name>A0ABR8WMH8_9FLAO</name>
<dbReference type="RefSeq" id="WP_251833479.1">
    <property type="nucleotide sequence ID" value="NZ_JACSPS010000002.1"/>
</dbReference>
<feature type="signal peptide" evidence="1">
    <location>
        <begin position="1"/>
        <end position="22"/>
    </location>
</feature>
<keyword evidence="4" id="KW-1185">Reference proteome</keyword>
<reference evidence="3 4" key="1">
    <citation type="submission" date="2020-08" db="EMBL/GenBank/DDBJ databases">
        <title>A Genomic Blueprint of the Chicken Gut Microbiome.</title>
        <authorList>
            <person name="Gilroy R."/>
            <person name="Ravi A."/>
            <person name="Getino M."/>
            <person name="Pursley I."/>
            <person name="Horton D.L."/>
            <person name="Alikhan N.-F."/>
            <person name="Baker D."/>
            <person name="Gharbi K."/>
            <person name="Hall N."/>
            <person name="Watson M."/>
            <person name="Adriaenssens E.M."/>
            <person name="Foster-Nyarko E."/>
            <person name="Jarju S."/>
            <person name="Secka A."/>
            <person name="Antonio M."/>
            <person name="Oren A."/>
            <person name="Chaudhuri R."/>
            <person name="La Ragione R.M."/>
            <person name="Hildebrand F."/>
            <person name="Pallen M.J."/>
        </authorList>
    </citation>
    <scope>NUCLEOTIDE SEQUENCE [LARGE SCALE GENOMIC DNA]</scope>
    <source>
        <strain evidence="3 4">Sa1CVA4</strain>
    </source>
</reference>
<evidence type="ECO:0000313" key="4">
    <source>
        <dbReference type="Proteomes" id="UP000626242"/>
    </source>
</evidence>
<dbReference type="SUPFAM" id="SSF160574">
    <property type="entry name" value="BT0923-like"/>
    <property type="match status" value="1"/>
</dbReference>
<accession>A0ABR8WMH8</accession>
<organism evidence="3 4">
    <name type="scientific">Kaistella pullorum</name>
    <dbReference type="NCBI Taxonomy" id="2763074"/>
    <lineage>
        <taxon>Bacteria</taxon>
        <taxon>Pseudomonadati</taxon>
        <taxon>Bacteroidota</taxon>
        <taxon>Flavobacteriia</taxon>
        <taxon>Flavobacteriales</taxon>
        <taxon>Weeksellaceae</taxon>
        <taxon>Chryseobacterium group</taxon>
        <taxon>Kaistella</taxon>
    </lineage>
</organism>
<dbReference type="Proteomes" id="UP000626242">
    <property type="component" value="Unassembled WGS sequence"/>
</dbReference>
<keyword evidence="1" id="KW-0732">Signal</keyword>
<protein>
    <submittedName>
        <fullName evidence="3">PepSY-like domain-containing protein</fullName>
    </submittedName>
</protein>
<dbReference type="InterPro" id="IPR021533">
    <property type="entry name" value="PepSY-like"/>
</dbReference>
<sequence length="145" mass="16859">MQNLKKLVAISALIFFATDTSAQEVRIQPNQVPGAISQFVRKHYPAIKITSVTREKNLSKTEYDVRLDNGTKLEFVNNKIDEIEGIQRIPNSILPVKILRYIQTNYPNSYATEWKNESRFRQKVELNTGLELEFDRSGRFLKIDR</sequence>
<dbReference type="EMBL" id="JACSPS010000002">
    <property type="protein sequence ID" value="MBD8018286.1"/>
    <property type="molecule type" value="Genomic_DNA"/>
</dbReference>
<evidence type="ECO:0000259" key="2">
    <source>
        <dbReference type="Pfam" id="PF11396"/>
    </source>
</evidence>
<evidence type="ECO:0000256" key="1">
    <source>
        <dbReference type="SAM" id="SignalP"/>
    </source>
</evidence>
<comment type="caution">
    <text evidence="3">The sequence shown here is derived from an EMBL/GenBank/DDBJ whole genome shotgun (WGS) entry which is preliminary data.</text>
</comment>
<evidence type="ECO:0000313" key="3">
    <source>
        <dbReference type="EMBL" id="MBD8018286.1"/>
    </source>
</evidence>
<dbReference type="Gene3D" id="3.40.1420.30">
    <property type="match status" value="1"/>
</dbReference>